<dbReference type="GO" id="GO:0001731">
    <property type="term" value="P:formation of translation preinitiation complex"/>
    <property type="evidence" value="ECO:0007669"/>
    <property type="project" value="UniProtKB-UniRule"/>
</dbReference>
<evidence type="ECO:0000256" key="4">
    <source>
        <dbReference type="HAMAP-Rule" id="MF_00604"/>
    </source>
</evidence>
<feature type="domain" description="SUI1" evidence="6">
    <location>
        <begin position="26"/>
        <end position="92"/>
    </location>
</feature>
<dbReference type="PATRIC" id="fig|129848.4.peg.1399"/>
<dbReference type="GeneID" id="30412216"/>
<dbReference type="OrthoDB" id="11182at2157"/>
<dbReference type="PANTHER" id="PTHR12789">
    <property type="entry name" value="DENSITY-REGULATED PROTEIN HOMOLOG"/>
    <property type="match status" value="1"/>
</dbReference>
<dbReference type="SUPFAM" id="SSF55159">
    <property type="entry name" value="eIF1-like"/>
    <property type="match status" value="1"/>
</dbReference>
<evidence type="ECO:0000256" key="2">
    <source>
        <dbReference type="ARBA" id="ARBA00022845"/>
    </source>
</evidence>
<dbReference type="NCBIfam" id="TIGR01158">
    <property type="entry name" value="SUI1_rel"/>
    <property type="match status" value="1"/>
</dbReference>
<dbReference type="InterPro" id="IPR022851">
    <property type="entry name" value="SUI1_arc"/>
</dbReference>
<dbReference type="Proteomes" id="UP000094707">
    <property type="component" value="Chromosome I"/>
</dbReference>
<dbReference type="CDD" id="cd11567">
    <property type="entry name" value="YciH_like"/>
    <property type="match status" value="1"/>
</dbReference>
<dbReference type="RefSeq" id="WP_071907042.1">
    <property type="nucleotide sequence ID" value="NZ_LT607756.1"/>
</dbReference>
<dbReference type="Gene3D" id="3.30.780.10">
    <property type="entry name" value="SUI1-like domain"/>
    <property type="match status" value="1"/>
</dbReference>
<name>A0A1D3L392_9EURY</name>
<dbReference type="PROSITE" id="PS50296">
    <property type="entry name" value="SUI1"/>
    <property type="match status" value="1"/>
</dbReference>
<protein>
    <recommendedName>
        <fullName evidence="4 5">Protein translation factor SUI1 homolog</fullName>
    </recommendedName>
</protein>
<proteinExistence type="inferred from homology"/>
<dbReference type="HAMAP" id="MF_00604">
    <property type="entry name" value="SUI1"/>
    <property type="match status" value="1"/>
</dbReference>
<keyword evidence="8" id="KW-1185">Reference proteome</keyword>
<evidence type="ECO:0000256" key="5">
    <source>
        <dbReference type="PIRNR" id="PIRNR037511"/>
    </source>
</evidence>
<dbReference type="EMBL" id="LT607756">
    <property type="protein sequence ID" value="SCG85930.1"/>
    <property type="molecule type" value="Genomic_DNA"/>
</dbReference>
<accession>A0A1D3L392</accession>
<dbReference type="InterPro" id="IPR050318">
    <property type="entry name" value="DENR/SUI1_TIF"/>
</dbReference>
<dbReference type="NCBIfam" id="NF002096">
    <property type="entry name" value="PRK00939.1"/>
    <property type="match status" value="1"/>
</dbReference>
<evidence type="ECO:0000256" key="3">
    <source>
        <dbReference type="ARBA" id="ARBA00022917"/>
    </source>
</evidence>
<dbReference type="GO" id="GO:0003743">
    <property type="term" value="F:translation initiation factor activity"/>
    <property type="evidence" value="ECO:0007669"/>
    <property type="project" value="UniProtKB-UniRule"/>
</dbReference>
<dbReference type="KEGG" id="mcub:MCBB_1373"/>
<dbReference type="InterPro" id="IPR001950">
    <property type="entry name" value="SUI1"/>
</dbReference>
<evidence type="ECO:0000256" key="1">
    <source>
        <dbReference type="ARBA" id="ARBA00005422"/>
    </source>
</evidence>
<evidence type="ECO:0000259" key="6">
    <source>
        <dbReference type="PROSITE" id="PS50296"/>
    </source>
</evidence>
<keyword evidence="3 4" id="KW-0648">Protein biosynthesis</keyword>
<dbReference type="GO" id="GO:0002188">
    <property type="term" value="P:translation reinitiation"/>
    <property type="evidence" value="ECO:0007669"/>
    <property type="project" value="UniProtKB-UniRule"/>
</dbReference>
<organism evidence="7 8">
    <name type="scientific">Methanobacterium congolense</name>
    <dbReference type="NCBI Taxonomy" id="118062"/>
    <lineage>
        <taxon>Archaea</taxon>
        <taxon>Methanobacteriati</taxon>
        <taxon>Methanobacteriota</taxon>
        <taxon>Methanomada group</taxon>
        <taxon>Methanobacteria</taxon>
        <taxon>Methanobacteriales</taxon>
        <taxon>Methanobacteriaceae</taxon>
        <taxon>Methanobacterium</taxon>
    </lineage>
</organism>
<dbReference type="GO" id="GO:0003729">
    <property type="term" value="F:mRNA binding"/>
    <property type="evidence" value="ECO:0007669"/>
    <property type="project" value="TreeGrafter"/>
</dbReference>
<dbReference type="PANTHER" id="PTHR12789:SF0">
    <property type="entry name" value="DENSITY-REGULATED PROTEIN"/>
    <property type="match status" value="1"/>
</dbReference>
<dbReference type="STRING" id="118062.MCBB_1373"/>
<evidence type="ECO:0000313" key="7">
    <source>
        <dbReference type="EMBL" id="SCG85930.1"/>
    </source>
</evidence>
<dbReference type="PIRSF" id="PIRSF037511">
    <property type="entry name" value="Transl_init_SUI1_pro"/>
    <property type="match status" value="1"/>
</dbReference>
<reference evidence="7 8" key="1">
    <citation type="submission" date="2016-08" db="EMBL/GenBank/DDBJ databases">
        <authorList>
            <person name="Seilhamer J.J."/>
        </authorList>
    </citation>
    <scope>NUCLEOTIDE SEQUENCE [LARGE SCALE GENOMIC DNA]</scope>
    <source>
        <strain evidence="7">Buetzberg</strain>
    </source>
</reference>
<evidence type="ECO:0000313" key="8">
    <source>
        <dbReference type="Proteomes" id="UP000094707"/>
    </source>
</evidence>
<dbReference type="Pfam" id="PF01253">
    <property type="entry name" value="SUI1"/>
    <property type="match status" value="1"/>
</dbReference>
<dbReference type="GO" id="GO:0006417">
    <property type="term" value="P:regulation of translation"/>
    <property type="evidence" value="ECO:0007669"/>
    <property type="project" value="UniProtKB-UniRule"/>
</dbReference>
<dbReference type="InterPro" id="IPR036877">
    <property type="entry name" value="SUI1_dom_sf"/>
</dbReference>
<keyword evidence="2 4" id="KW-0810">Translation regulation</keyword>
<sequence>MKVCEICGLPEELCVCEEIAREIQKVKVYTVRRRFGKLMTIVEGIDEHDIDVRELTKELKAKCACGGTAKKGQIELQGDHKRKVKEVLANMGFSSDTIEIKDRDDKNRKRRGRRR</sequence>
<dbReference type="InterPro" id="IPR005872">
    <property type="entry name" value="SUI1_arc_bac"/>
</dbReference>
<comment type="similarity">
    <text evidence="1 4 5">Belongs to the SUI1 family.</text>
</comment>
<dbReference type="AlphaFoldDB" id="A0A1D3L392"/>
<gene>
    <name evidence="7" type="ORF">MCBB_1373</name>
</gene>